<accession>A0A7C9FDR1</accession>
<dbReference type="InterPro" id="IPR036291">
    <property type="entry name" value="NAD(P)-bd_dom_sf"/>
</dbReference>
<sequence>MPQAAAIHPSLSVANKVILLTGAYGLIGKTLSHAFLQQGAHVVLADRDETKKAPVQAELAPRYPHEQFLCHELDITNEESCAAVVRVAVEKFGKIDVLINNAAIDAKFDKEHSDDINPSRFEHYPSDLLKQSLEVNLTGTVVMTQYACRQMLMQGSGNIINVASTYSVVAPNQNLYDFGEGVKQFKPIDYIASKSFIPNFTRYVATFYAHEGIRCNAIVPHGIFNNHGEAFLANFANLSPLGRMCNREELIGPFTFLASDASSYMTGSVLTVDGGWTAW</sequence>
<comment type="similarity">
    <text evidence="1">Belongs to the short-chain dehydrogenases/reductases (SDR) family.</text>
</comment>
<comment type="caution">
    <text evidence="2">The sequence shown here is derived from an EMBL/GenBank/DDBJ whole genome shotgun (WGS) entry which is preliminary data.</text>
</comment>
<organism evidence="2 3">
    <name type="scientific">Salmonirosea aquatica</name>
    <dbReference type="NCBI Taxonomy" id="2654236"/>
    <lineage>
        <taxon>Bacteria</taxon>
        <taxon>Pseudomonadati</taxon>
        <taxon>Bacteroidota</taxon>
        <taxon>Cytophagia</taxon>
        <taxon>Cytophagales</taxon>
        <taxon>Spirosomataceae</taxon>
        <taxon>Salmonirosea</taxon>
    </lineage>
</organism>
<dbReference type="PRINTS" id="PR00081">
    <property type="entry name" value="GDHRDH"/>
</dbReference>
<dbReference type="RefSeq" id="WP_152761624.1">
    <property type="nucleotide sequence ID" value="NZ_WHLY01000002.1"/>
</dbReference>
<dbReference type="SUPFAM" id="SSF51735">
    <property type="entry name" value="NAD(P)-binding Rossmann-fold domains"/>
    <property type="match status" value="1"/>
</dbReference>
<evidence type="ECO:0000313" key="2">
    <source>
        <dbReference type="EMBL" id="MPR34967.1"/>
    </source>
</evidence>
<gene>
    <name evidence="2" type="ORF">GBK04_16795</name>
</gene>
<dbReference type="AlphaFoldDB" id="A0A7C9FDR1"/>
<dbReference type="Proteomes" id="UP000479293">
    <property type="component" value="Unassembled WGS sequence"/>
</dbReference>
<dbReference type="PANTHER" id="PTHR42760">
    <property type="entry name" value="SHORT-CHAIN DEHYDROGENASES/REDUCTASES FAMILY MEMBER"/>
    <property type="match status" value="1"/>
</dbReference>
<dbReference type="InterPro" id="IPR002347">
    <property type="entry name" value="SDR_fam"/>
</dbReference>
<dbReference type="Gene3D" id="3.40.50.720">
    <property type="entry name" value="NAD(P)-binding Rossmann-like Domain"/>
    <property type="match status" value="1"/>
</dbReference>
<evidence type="ECO:0000256" key="1">
    <source>
        <dbReference type="ARBA" id="ARBA00006484"/>
    </source>
</evidence>
<reference evidence="2 3" key="1">
    <citation type="submission" date="2019-10" db="EMBL/GenBank/DDBJ databases">
        <title>Draft Genome Sequence of Cytophagaceae sp. SJW1-29.</title>
        <authorList>
            <person name="Choi A."/>
        </authorList>
    </citation>
    <scope>NUCLEOTIDE SEQUENCE [LARGE SCALE GENOMIC DNA]</scope>
    <source>
        <strain evidence="2 3">SJW1-29</strain>
    </source>
</reference>
<name>A0A7C9FDR1_9BACT</name>
<evidence type="ECO:0000313" key="3">
    <source>
        <dbReference type="Proteomes" id="UP000479293"/>
    </source>
</evidence>
<protein>
    <submittedName>
        <fullName evidence="2">SDR family oxidoreductase</fullName>
    </submittedName>
</protein>
<dbReference type="PRINTS" id="PR00080">
    <property type="entry name" value="SDRFAMILY"/>
</dbReference>
<dbReference type="EMBL" id="WHLY01000002">
    <property type="protein sequence ID" value="MPR34967.1"/>
    <property type="molecule type" value="Genomic_DNA"/>
</dbReference>
<dbReference type="GO" id="GO:0016616">
    <property type="term" value="F:oxidoreductase activity, acting on the CH-OH group of donors, NAD or NADP as acceptor"/>
    <property type="evidence" value="ECO:0007669"/>
    <property type="project" value="TreeGrafter"/>
</dbReference>
<keyword evidence="3" id="KW-1185">Reference proteome</keyword>
<proteinExistence type="inferred from homology"/>
<dbReference type="Pfam" id="PF13561">
    <property type="entry name" value="adh_short_C2"/>
    <property type="match status" value="1"/>
</dbReference>